<name>A0A1L3MV09_9BACI</name>
<dbReference type="OrthoDB" id="2624594at2"/>
<evidence type="ECO:0000259" key="1">
    <source>
        <dbReference type="PROSITE" id="PS50801"/>
    </source>
</evidence>
<dbReference type="PROSITE" id="PS50801">
    <property type="entry name" value="STAS"/>
    <property type="match status" value="1"/>
</dbReference>
<dbReference type="Proteomes" id="UP000181936">
    <property type="component" value="Chromosome"/>
</dbReference>
<dbReference type="KEGG" id="bwh:A9C19_15935"/>
<dbReference type="Gene3D" id="3.30.750.24">
    <property type="entry name" value="STAS domain"/>
    <property type="match status" value="1"/>
</dbReference>
<dbReference type="SUPFAM" id="SSF52091">
    <property type="entry name" value="SpoIIaa-like"/>
    <property type="match status" value="1"/>
</dbReference>
<proteinExistence type="predicted"/>
<evidence type="ECO:0000313" key="3">
    <source>
        <dbReference type="Proteomes" id="UP000181936"/>
    </source>
</evidence>
<accession>A0A1L3MV09</accession>
<dbReference type="InterPro" id="IPR051932">
    <property type="entry name" value="Bact_StressResp_Reg"/>
</dbReference>
<dbReference type="AlphaFoldDB" id="A0A1L3MV09"/>
<sequence length="248" mass="28195">MSDIKHIPLPYFIINQDLTILESSHQAHDLFGHSDNLLTFIDKESQEKAKRILVAKEKKSTELVMSTLESSFALFQLKINWVNEKGHIVCIEQDGRIQQLIDAVEKHRKRLSDTNFELLDKKEQLEESLAKIMDLSAPSITLTDQIILVPLFGDLEKELIDKNNLKILQKIKHSPIDKVLFDFHGVGEITTEGINELRQLTTSIELMGASSYIIGVKPAHAKVIHQTSIETGTDYLRNLNEAIRSFVI</sequence>
<organism evidence="2 3">
    <name type="scientific">Bacillus weihaiensis</name>
    <dbReference type="NCBI Taxonomy" id="1547283"/>
    <lineage>
        <taxon>Bacteria</taxon>
        <taxon>Bacillati</taxon>
        <taxon>Bacillota</taxon>
        <taxon>Bacilli</taxon>
        <taxon>Bacillales</taxon>
        <taxon>Bacillaceae</taxon>
        <taxon>Bacillus</taxon>
    </lineage>
</organism>
<evidence type="ECO:0000313" key="2">
    <source>
        <dbReference type="EMBL" id="APH06110.1"/>
    </source>
</evidence>
<dbReference type="InterPro" id="IPR002645">
    <property type="entry name" value="STAS_dom"/>
</dbReference>
<dbReference type="STRING" id="1547283.A9C19_15935"/>
<dbReference type="InterPro" id="IPR036513">
    <property type="entry name" value="STAS_dom_sf"/>
</dbReference>
<dbReference type="EMBL" id="CP016020">
    <property type="protein sequence ID" value="APH06110.1"/>
    <property type="molecule type" value="Genomic_DNA"/>
</dbReference>
<dbReference type="CDD" id="cd07041">
    <property type="entry name" value="STAS_RsbR_RsbS_like"/>
    <property type="match status" value="1"/>
</dbReference>
<dbReference type="RefSeq" id="WP_072580912.1">
    <property type="nucleotide sequence ID" value="NZ_CP016020.1"/>
</dbReference>
<dbReference type="PANTHER" id="PTHR33745">
    <property type="entry name" value="RSBT ANTAGONIST PROTEIN RSBS-RELATED"/>
    <property type="match status" value="1"/>
</dbReference>
<gene>
    <name evidence="2" type="ORF">A9C19_15935</name>
</gene>
<feature type="domain" description="STAS" evidence="1">
    <location>
        <begin position="136"/>
        <end position="246"/>
    </location>
</feature>
<reference evidence="2 3" key="1">
    <citation type="journal article" date="2016" name="Sci. Rep.">
        <title>Complete genome sequence and transcriptomic analysis of a novel marine strain Bacillus weihaiensis reveals the mechanism of brown algae degradation.</title>
        <authorList>
            <person name="Zhu Y."/>
            <person name="Chen P."/>
            <person name="Bao Y."/>
            <person name="Men Y."/>
            <person name="Zeng Y."/>
            <person name="Yang J."/>
            <person name="Sun J."/>
            <person name="Sun Y."/>
        </authorList>
    </citation>
    <scope>NUCLEOTIDE SEQUENCE [LARGE SCALE GENOMIC DNA]</scope>
    <source>
        <strain evidence="2 3">Alg07</strain>
    </source>
</reference>
<keyword evidence="3" id="KW-1185">Reference proteome</keyword>
<protein>
    <recommendedName>
        <fullName evidence="1">STAS domain-containing protein</fullName>
    </recommendedName>
</protein>